<dbReference type="Proteomes" id="UP000663873">
    <property type="component" value="Unassembled WGS sequence"/>
</dbReference>
<protein>
    <submittedName>
        <fullName evidence="1">Uncharacterized protein</fullName>
    </submittedName>
</protein>
<name>A0A821S3H8_9BILA</name>
<evidence type="ECO:0000313" key="1">
    <source>
        <dbReference type="EMBL" id="CAF4851548.1"/>
    </source>
</evidence>
<proteinExistence type="predicted"/>
<gene>
    <name evidence="1" type="ORF">UJA718_LOCUS43495</name>
</gene>
<feature type="non-terminal residue" evidence="1">
    <location>
        <position position="1"/>
    </location>
</feature>
<evidence type="ECO:0000313" key="2">
    <source>
        <dbReference type="Proteomes" id="UP000663873"/>
    </source>
</evidence>
<accession>A0A821S3H8</accession>
<comment type="caution">
    <text evidence="1">The sequence shown here is derived from an EMBL/GenBank/DDBJ whole genome shotgun (WGS) entry which is preliminary data.</text>
</comment>
<dbReference type="AlphaFoldDB" id="A0A821S3H8"/>
<reference evidence="1" key="1">
    <citation type="submission" date="2021-02" db="EMBL/GenBank/DDBJ databases">
        <authorList>
            <person name="Nowell W R."/>
        </authorList>
    </citation>
    <scope>NUCLEOTIDE SEQUENCE</scope>
</reference>
<organism evidence="1 2">
    <name type="scientific">Rotaria socialis</name>
    <dbReference type="NCBI Taxonomy" id="392032"/>
    <lineage>
        <taxon>Eukaryota</taxon>
        <taxon>Metazoa</taxon>
        <taxon>Spiralia</taxon>
        <taxon>Gnathifera</taxon>
        <taxon>Rotifera</taxon>
        <taxon>Eurotatoria</taxon>
        <taxon>Bdelloidea</taxon>
        <taxon>Philodinida</taxon>
        <taxon>Philodinidae</taxon>
        <taxon>Rotaria</taxon>
    </lineage>
</organism>
<sequence length="79" mass="9228">KFLYSEVFNQPKVVEQAKAMLRKSDTLYYGVKGASMQKHSDRTEKKANHELIPVPYRTAKAFEPAIYRNVAYDVYMNDH</sequence>
<keyword evidence="2" id="KW-1185">Reference proteome</keyword>
<dbReference type="EMBL" id="CAJOBP010061080">
    <property type="protein sequence ID" value="CAF4851548.1"/>
    <property type="molecule type" value="Genomic_DNA"/>
</dbReference>
<feature type="non-terminal residue" evidence="1">
    <location>
        <position position="79"/>
    </location>
</feature>